<feature type="compositionally biased region" description="Basic and acidic residues" evidence="8">
    <location>
        <begin position="693"/>
        <end position="702"/>
    </location>
</feature>
<dbReference type="InterPro" id="IPR027640">
    <property type="entry name" value="Kinesin-like_fam"/>
</dbReference>
<comment type="subcellular location">
    <subcellularLocation>
        <location evidence="1">Cytoplasm</location>
    </subcellularLocation>
</comment>
<evidence type="ECO:0000256" key="3">
    <source>
        <dbReference type="ARBA" id="ARBA00022741"/>
    </source>
</evidence>
<dbReference type="Pfam" id="PF00225">
    <property type="entry name" value="Kinesin"/>
    <property type="match status" value="1"/>
</dbReference>
<keyword evidence="6" id="KW-0505">Motor protein</keyword>
<keyword evidence="5 7" id="KW-0175">Coiled coil</keyword>
<dbReference type="Proteomes" id="UP000252139">
    <property type="component" value="Unassembled WGS sequence"/>
</dbReference>
<evidence type="ECO:0000256" key="8">
    <source>
        <dbReference type="SAM" id="MobiDB-lite"/>
    </source>
</evidence>
<dbReference type="SMART" id="SM00129">
    <property type="entry name" value="KISc"/>
    <property type="match status" value="1"/>
</dbReference>
<dbReference type="InterPro" id="IPR027417">
    <property type="entry name" value="P-loop_NTPase"/>
</dbReference>
<reference evidence="10 11" key="1">
    <citation type="journal article" date="2018" name="G3 (Bethesda)">
        <title>Phylogenetic and Phylogenomic Definition of Rhizopus Species.</title>
        <authorList>
            <person name="Gryganskyi A.P."/>
            <person name="Golan J."/>
            <person name="Dolatabadi S."/>
            <person name="Mondo S."/>
            <person name="Robb S."/>
            <person name="Idnurm A."/>
            <person name="Muszewska A."/>
            <person name="Steczkiewicz K."/>
            <person name="Masonjones S."/>
            <person name="Liao H.L."/>
            <person name="Gajdeczka M.T."/>
            <person name="Anike F."/>
            <person name="Vuek A."/>
            <person name="Anishchenko I.M."/>
            <person name="Voigt K."/>
            <person name="de Hoog G.S."/>
            <person name="Smith M.E."/>
            <person name="Heitman J."/>
            <person name="Vilgalys R."/>
            <person name="Stajich J.E."/>
        </authorList>
    </citation>
    <scope>NUCLEOTIDE SEQUENCE [LARGE SCALE GENOMIC DNA]</scope>
    <source>
        <strain evidence="10 11">CBS 357.93</strain>
    </source>
</reference>
<dbReference type="EMBL" id="PJQL01000162">
    <property type="protein sequence ID" value="RCH98896.1"/>
    <property type="molecule type" value="Genomic_DNA"/>
</dbReference>
<dbReference type="InterPro" id="IPR019821">
    <property type="entry name" value="Kinesin_motor_CS"/>
</dbReference>
<accession>A0A367K9Q0</accession>
<evidence type="ECO:0000256" key="6">
    <source>
        <dbReference type="PROSITE-ProRule" id="PRU00283"/>
    </source>
</evidence>
<dbReference type="PRINTS" id="PR00380">
    <property type="entry name" value="KINESINHEAVY"/>
</dbReference>
<feature type="domain" description="Kinesin motor" evidence="9">
    <location>
        <begin position="5"/>
        <end position="386"/>
    </location>
</feature>
<feature type="binding site" evidence="6">
    <location>
        <begin position="89"/>
        <end position="96"/>
    </location>
    <ligand>
        <name>ATP</name>
        <dbReference type="ChEBI" id="CHEBI:30616"/>
    </ligand>
</feature>
<feature type="coiled-coil region" evidence="7">
    <location>
        <begin position="989"/>
        <end position="1087"/>
    </location>
</feature>
<comment type="caution">
    <text evidence="10">The sequence shown here is derived from an EMBL/GenBank/DDBJ whole genome shotgun (WGS) entry which is preliminary data.</text>
</comment>
<name>A0A367K9Q0_RHIAZ</name>
<feature type="coiled-coil region" evidence="7">
    <location>
        <begin position="731"/>
        <end position="913"/>
    </location>
</feature>
<dbReference type="GO" id="GO:0007052">
    <property type="term" value="P:mitotic spindle organization"/>
    <property type="evidence" value="ECO:0007669"/>
    <property type="project" value="TreeGrafter"/>
</dbReference>
<gene>
    <name evidence="10" type="ORF">CU097_009758</name>
</gene>
<feature type="coiled-coil region" evidence="7">
    <location>
        <begin position="1112"/>
        <end position="1331"/>
    </location>
</feature>
<dbReference type="OrthoDB" id="3176171at2759"/>
<dbReference type="GO" id="GO:0003777">
    <property type="term" value="F:microtubule motor activity"/>
    <property type="evidence" value="ECO:0007669"/>
    <property type="project" value="InterPro"/>
</dbReference>
<feature type="coiled-coil region" evidence="7">
    <location>
        <begin position="497"/>
        <end position="573"/>
    </location>
</feature>
<protein>
    <recommendedName>
        <fullName evidence="9">Kinesin motor domain-containing protein</fullName>
    </recommendedName>
</protein>
<dbReference type="InterPro" id="IPR001752">
    <property type="entry name" value="Kinesin_motor_dom"/>
</dbReference>
<feature type="region of interest" description="Disordered" evidence="8">
    <location>
        <begin position="128"/>
        <end position="167"/>
    </location>
</feature>
<comment type="similarity">
    <text evidence="6">Belongs to the TRAFAC class myosin-kinesin ATPase superfamily. Kinesin family.</text>
</comment>
<evidence type="ECO:0000259" key="9">
    <source>
        <dbReference type="PROSITE" id="PS50067"/>
    </source>
</evidence>
<dbReference type="GO" id="GO:0005875">
    <property type="term" value="C:microtubule associated complex"/>
    <property type="evidence" value="ECO:0007669"/>
    <property type="project" value="TreeGrafter"/>
</dbReference>
<dbReference type="PROSITE" id="PS50067">
    <property type="entry name" value="KINESIN_MOTOR_2"/>
    <property type="match status" value="1"/>
</dbReference>
<dbReference type="GO" id="GO:0005737">
    <property type="term" value="C:cytoplasm"/>
    <property type="evidence" value="ECO:0007669"/>
    <property type="project" value="UniProtKB-SubCell"/>
</dbReference>
<feature type="compositionally biased region" description="Low complexity" evidence="8">
    <location>
        <begin position="706"/>
        <end position="721"/>
    </location>
</feature>
<dbReference type="GO" id="GO:0051231">
    <property type="term" value="P:spindle elongation"/>
    <property type="evidence" value="ECO:0007669"/>
    <property type="project" value="TreeGrafter"/>
</dbReference>
<organism evidence="10 11">
    <name type="scientific">Rhizopus azygosporus</name>
    <name type="common">Rhizopus microsporus var. azygosporus</name>
    <dbReference type="NCBI Taxonomy" id="86630"/>
    <lineage>
        <taxon>Eukaryota</taxon>
        <taxon>Fungi</taxon>
        <taxon>Fungi incertae sedis</taxon>
        <taxon>Mucoromycota</taxon>
        <taxon>Mucoromycotina</taxon>
        <taxon>Mucoromycetes</taxon>
        <taxon>Mucorales</taxon>
        <taxon>Mucorineae</taxon>
        <taxon>Rhizopodaceae</taxon>
        <taxon>Rhizopus</taxon>
    </lineage>
</organism>
<keyword evidence="4 6" id="KW-0067">ATP-binding</keyword>
<dbReference type="SUPFAM" id="SSF52540">
    <property type="entry name" value="P-loop containing nucleoside triphosphate hydrolases"/>
    <property type="match status" value="1"/>
</dbReference>
<feature type="compositionally biased region" description="Low complexity" evidence="8">
    <location>
        <begin position="135"/>
        <end position="156"/>
    </location>
</feature>
<keyword evidence="2" id="KW-0963">Cytoplasm</keyword>
<dbReference type="Gene3D" id="3.40.850.10">
    <property type="entry name" value="Kinesin motor domain"/>
    <property type="match status" value="1"/>
</dbReference>
<feature type="region of interest" description="Disordered" evidence="8">
    <location>
        <begin position="693"/>
        <end position="727"/>
    </location>
</feature>
<evidence type="ECO:0000313" key="10">
    <source>
        <dbReference type="EMBL" id="RCH98896.1"/>
    </source>
</evidence>
<dbReference type="STRING" id="86630.A0A367K9Q0"/>
<evidence type="ECO:0000256" key="2">
    <source>
        <dbReference type="ARBA" id="ARBA00022490"/>
    </source>
</evidence>
<keyword evidence="3 6" id="KW-0547">Nucleotide-binding</keyword>
<evidence type="ECO:0000256" key="1">
    <source>
        <dbReference type="ARBA" id="ARBA00004496"/>
    </source>
</evidence>
<dbReference type="PROSITE" id="PS00411">
    <property type="entry name" value="KINESIN_MOTOR_1"/>
    <property type="match status" value="1"/>
</dbReference>
<evidence type="ECO:0000256" key="5">
    <source>
        <dbReference type="ARBA" id="ARBA00023054"/>
    </source>
</evidence>
<keyword evidence="11" id="KW-1185">Reference proteome</keyword>
<dbReference type="GO" id="GO:0005524">
    <property type="term" value="F:ATP binding"/>
    <property type="evidence" value="ECO:0007669"/>
    <property type="project" value="UniProtKB-UniRule"/>
</dbReference>
<evidence type="ECO:0000313" key="11">
    <source>
        <dbReference type="Proteomes" id="UP000252139"/>
    </source>
</evidence>
<sequence>MKWLPWRYALRIRPLTDRDRAQPRFANLANDDVLKVHDKTVQVVPHNKYFSFDHVFGSTSSQDDIFKTVGDNLIHKFVEGYNITILAYGQTSSGKTYTMGTAASSQNDGIIPRSMSLLFDLLSQTDTRPASPALSVSSSTSTSRLRSSRSSTISTTKHSFLSHPPNYRPTHRYTVTVSFIEIYNEDLHDLLNSSPPEESPPITIREDTKGNIYWTGVKEVEVQSTDDVLHYLEQGAQNRATGATDMNEKSSRSHAIFSVTLRQEKAVGQSVRKPTQSEWIITTSKFHFVDLAGSERLKRTAAEGGRRKEGININAGLLALGNVISALASDKKKTHVPYRDSKLTRLLQDSLGGNSTTLMIACVSPAEYNLAETINTLQYASRARSIKNRSEKNEVEEWMTTDNIETLRSLVGKLKHELKCLRMLAKIEPHEDDDNDEENLSQRLLVADLQRQVEELDVEATVTRERNKMVEKELQRLRMLEAFDKQVDFEHLVEPVIEEYEKSIASLESQLALTKAALNYSDMGFEEQLAKIQHLESVVKTQEQTIEDLRTRLNKVVEREQNNENYIRELENKLMVSAKESNKDQAMLSELKTRIMKLKETDKNTEQYIHDLEQRLAASDAEKTKWQKYIEELEAKMEAKDRTHAELLKRLSLQTSASNTEKMALEQVTSKLEVVEKERDVLRQQVDQLERLYDESRKETKGRPLSGSSSSSTTVHSNRTSLADEKETLAMIQTETKLKEESERASRLEHALNRLQTEHQETLKELEEALHNYHEVLEQLDLTQGVDLNKEMLVAKELQEKKDQQNAIDQLKQELEEAKQKHQTTVQDRQKVVSQLEHRIEQLEQEKEKSIVALEQISGREAELHQRLVKAEQQHQVDMGQIQNNVVLLEQQIEQLKKDVFEKEQEMSLMRGKETELRALLDESNASLIACQQEVASLRLVKAAHDKLLQKSSMEDDSKVRELHDALARATDENRSLSTVLKQSQEGHEKRIKELCAKYEQEKSAIEKTVKRLETDLVEANGEKDLLLLQDYERLKKEKEDQMNMVASLEQQLEQVVLERDQEKRLVNVLRAEIEQLKSNLQSMQKIPEDYQATSESLRKEIDKNLQREQKVTELKLELKCALEENEKLLQQLETQREEDEEIQLALDEECQKLRSDLRKVQEEKNEQIKQLEIEMNKLRSTRALVSKEEEEYKKKIKELESQVKKMNEDNLEYSSLSEELEKEIRRLEEEKEEIHEALDISEVKLNEYEELINKMKEMMNTNEQGLIEGIKRLMDSRDKTSDQSDENVKEELVKQIKQMENELRQEKQRGDKIEKANLKLEKQLEDALSRKSFFCLK</sequence>
<dbReference type="PANTHER" id="PTHR47969">
    <property type="entry name" value="CHROMOSOME-ASSOCIATED KINESIN KIF4A-RELATED"/>
    <property type="match status" value="1"/>
</dbReference>
<dbReference type="GO" id="GO:0008017">
    <property type="term" value="F:microtubule binding"/>
    <property type="evidence" value="ECO:0007669"/>
    <property type="project" value="InterPro"/>
</dbReference>
<dbReference type="PANTHER" id="PTHR47969:SF15">
    <property type="entry name" value="CHROMOSOME-ASSOCIATED KINESIN KIF4A-RELATED"/>
    <property type="match status" value="1"/>
</dbReference>
<evidence type="ECO:0000256" key="7">
    <source>
        <dbReference type="SAM" id="Coils"/>
    </source>
</evidence>
<proteinExistence type="inferred from homology"/>
<evidence type="ECO:0000256" key="4">
    <source>
        <dbReference type="ARBA" id="ARBA00022840"/>
    </source>
</evidence>
<dbReference type="GO" id="GO:0007018">
    <property type="term" value="P:microtubule-based movement"/>
    <property type="evidence" value="ECO:0007669"/>
    <property type="project" value="InterPro"/>
</dbReference>
<dbReference type="InterPro" id="IPR036961">
    <property type="entry name" value="Kinesin_motor_dom_sf"/>
</dbReference>